<name>A0A9P1GGB4_9DINO</name>
<reference evidence="2 3" key="2">
    <citation type="submission" date="2024-05" db="EMBL/GenBank/DDBJ databases">
        <authorList>
            <person name="Chen Y."/>
            <person name="Shah S."/>
            <person name="Dougan E. K."/>
            <person name="Thang M."/>
            <person name="Chan C."/>
        </authorList>
    </citation>
    <scope>NUCLEOTIDE SEQUENCE [LARGE SCALE GENOMIC DNA]</scope>
</reference>
<gene>
    <name evidence="1" type="ORF">C1SCF055_LOCUS38000</name>
</gene>
<protein>
    <submittedName>
        <fullName evidence="1">Uncharacterized protein</fullName>
    </submittedName>
</protein>
<proteinExistence type="predicted"/>
<sequence length="242" mass="25807">MLLTKLREFGYAVVRGLCPLSLVQGATRCVVDRAMHALQLKGVPPGENMEGMLQATWTTSKDMAGWHLSRNLPFGNATHLLGWRASTGTGVLFQGLWSDSLPLATLCRQASPIASAFYTTAKLAHYPAAPSLKPPGSGRDALAVDSARDLRIRISLSNSSFWVCPGSHLDESLRQAAASSQCKTGIYSLSASETKKHPAVRHELSEGDALVLAGCAWCDAEVLAGGRWSASLDATFQPLNGT</sequence>
<organism evidence="1">
    <name type="scientific">Cladocopium goreaui</name>
    <dbReference type="NCBI Taxonomy" id="2562237"/>
    <lineage>
        <taxon>Eukaryota</taxon>
        <taxon>Sar</taxon>
        <taxon>Alveolata</taxon>
        <taxon>Dinophyceae</taxon>
        <taxon>Suessiales</taxon>
        <taxon>Symbiodiniaceae</taxon>
        <taxon>Cladocopium</taxon>
    </lineage>
</organism>
<reference evidence="1" key="1">
    <citation type="submission" date="2022-10" db="EMBL/GenBank/DDBJ databases">
        <authorList>
            <person name="Chen Y."/>
            <person name="Dougan E. K."/>
            <person name="Chan C."/>
            <person name="Rhodes N."/>
            <person name="Thang M."/>
        </authorList>
    </citation>
    <scope>NUCLEOTIDE SEQUENCE</scope>
</reference>
<dbReference type="EMBL" id="CAMXCT010005668">
    <property type="protein sequence ID" value="CAI4012986.1"/>
    <property type="molecule type" value="Genomic_DNA"/>
</dbReference>
<accession>A0A9P1GGB4</accession>
<evidence type="ECO:0000313" key="1">
    <source>
        <dbReference type="EMBL" id="CAI4012986.1"/>
    </source>
</evidence>
<dbReference type="AlphaFoldDB" id="A0A9P1GGB4"/>
<dbReference type="EMBL" id="CAMXCT030005668">
    <property type="protein sequence ID" value="CAL4800298.1"/>
    <property type="molecule type" value="Genomic_DNA"/>
</dbReference>
<evidence type="ECO:0000313" key="3">
    <source>
        <dbReference type="Proteomes" id="UP001152797"/>
    </source>
</evidence>
<dbReference type="EMBL" id="CAMXCT020005668">
    <property type="protein sequence ID" value="CAL1166361.1"/>
    <property type="molecule type" value="Genomic_DNA"/>
</dbReference>
<dbReference type="Proteomes" id="UP001152797">
    <property type="component" value="Unassembled WGS sequence"/>
</dbReference>
<keyword evidence="3" id="KW-1185">Reference proteome</keyword>
<comment type="caution">
    <text evidence="1">The sequence shown here is derived from an EMBL/GenBank/DDBJ whole genome shotgun (WGS) entry which is preliminary data.</text>
</comment>
<evidence type="ECO:0000313" key="2">
    <source>
        <dbReference type="EMBL" id="CAL4800298.1"/>
    </source>
</evidence>